<evidence type="ECO:0000256" key="1">
    <source>
        <dbReference type="ARBA" id="ARBA00004141"/>
    </source>
</evidence>
<feature type="compositionally biased region" description="Basic and acidic residues" evidence="7">
    <location>
        <begin position="349"/>
        <end position="360"/>
    </location>
</feature>
<dbReference type="Proteomes" id="UP001652660">
    <property type="component" value="Chromosome 7c"/>
</dbReference>
<feature type="transmembrane region" description="Helical" evidence="6">
    <location>
        <begin position="187"/>
        <end position="207"/>
    </location>
</feature>
<feature type="region of interest" description="Disordered" evidence="7">
    <location>
        <begin position="340"/>
        <end position="377"/>
    </location>
</feature>
<dbReference type="PANTHER" id="PTHR31218">
    <property type="entry name" value="WAT1-RELATED PROTEIN"/>
    <property type="match status" value="1"/>
</dbReference>
<dbReference type="GO" id="GO:0022857">
    <property type="term" value="F:transmembrane transporter activity"/>
    <property type="evidence" value="ECO:0007669"/>
    <property type="project" value="InterPro"/>
</dbReference>
<keyword evidence="5 6" id="KW-0472">Membrane</keyword>
<accession>A0A6P6T5J3</accession>
<dbReference type="RefSeq" id="XP_027073410.2">
    <property type="nucleotide sequence ID" value="XM_027217609.2"/>
</dbReference>
<proteinExistence type="inferred from homology"/>
<evidence type="ECO:0000313" key="10">
    <source>
        <dbReference type="RefSeq" id="XP_027073410.2"/>
    </source>
</evidence>
<dbReference type="GO" id="GO:0016020">
    <property type="term" value="C:membrane"/>
    <property type="evidence" value="ECO:0007669"/>
    <property type="project" value="UniProtKB-SubCell"/>
</dbReference>
<dbReference type="Pfam" id="PF00892">
    <property type="entry name" value="EamA"/>
    <property type="match status" value="2"/>
</dbReference>
<name>A0A6P6T5J3_COFAR</name>
<keyword evidence="4 6" id="KW-1133">Transmembrane helix</keyword>
<feature type="compositionally biased region" description="Polar residues" evidence="7">
    <location>
        <begin position="364"/>
        <end position="377"/>
    </location>
</feature>
<dbReference type="InterPro" id="IPR000620">
    <property type="entry name" value="EamA_dom"/>
</dbReference>
<feature type="transmembrane region" description="Helical" evidence="6">
    <location>
        <begin position="310"/>
        <end position="327"/>
    </location>
</feature>
<dbReference type="InterPro" id="IPR037185">
    <property type="entry name" value="EmrE-like"/>
</dbReference>
<sequence>MTQPSEKMEGYKPCLVAVLISAFYAGMHMVSKAAINDGMKTYILVFYRQAIAAVFLAPITIFLEWKTAPPLTVTAFIKIFMLSLFGITLSWNLNNLALGYTSAPLAAAIGNTIPVITFFLAVLLRMESFNLKTIPGISKVAGIALCLGGAATIAFFHGPNLRLLVHHHLLNSHSLENPGHAPASTTWIKGVFLMFLAYILWSSWIVFQGDLLKSYPSKLISTTLQNFMSTIDSFVVAISLERDPNEWKLGWNVRLLSVAYCGIVISGITFYLQVWVIEQKGPVFVAIWTPLVLVFTICVSAVLFGEIISLGTVLGALLLIMGLYCVLSGMSKEQSKAEGNCSSTTIHTQKSDSARQDEIPVGRTTKQSLTENSCSSV</sequence>
<dbReference type="InterPro" id="IPR030184">
    <property type="entry name" value="WAT1-related"/>
</dbReference>
<feature type="transmembrane region" description="Helical" evidence="6">
    <location>
        <begin position="43"/>
        <end position="63"/>
    </location>
</feature>
<dbReference type="GeneID" id="113697971"/>
<evidence type="ECO:0000313" key="9">
    <source>
        <dbReference type="Proteomes" id="UP001652660"/>
    </source>
</evidence>
<feature type="transmembrane region" description="Helical" evidence="6">
    <location>
        <begin position="251"/>
        <end position="272"/>
    </location>
</feature>
<evidence type="ECO:0000256" key="5">
    <source>
        <dbReference type="ARBA" id="ARBA00023136"/>
    </source>
</evidence>
<evidence type="ECO:0000256" key="2">
    <source>
        <dbReference type="ARBA" id="ARBA00007635"/>
    </source>
</evidence>
<feature type="transmembrane region" description="Helical" evidence="6">
    <location>
        <begin position="219"/>
        <end position="239"/>
    </location>
</feature>
<dbReference type="OrthoDB" id="1718296at2759"/>
<gene>
    <name evidence="10" type="primary">LOC113697971</name>
</gene>
<feature type="transmembrane region" description="Helical" evidence="6">
    <location>
        <begin position="284"/>
        <end position="304"/>
    </location>
</feature>
<organism evidence="9 10">
    <name type="scientific">Coffea arabica</name>
    <name type="common">Arabian coffee</name>
    <dbReference type="NCBI Taxonomy" id="13443"/>
    <lineage>
        <taxon>Eukaryota</taxon>
        <taxon>Viridiplantae</taxon>
        <taxon>Streptophyta</taxon>
        <taxon>Embryophyta</taxon>
        <taxon>Tracheophyta</taxon>
        <taxon>Spermatophyta</taxon>
        <taxon>Magnoliopsida</taxon>
        <taxon>eudicotyledons</taxon>
        <taxon>Gunneridae</taxon>
        <taxon>Pentapetalae</taxon>
        <taxon>asterids</taxon>
        <taxon>lamiids</taxon>
        <taxon>Gentianales</taxon>
        <taxon>Rubiaceae</taxon>
        <taxon>Ixoroideae</taxon>
        <taxon>Gardenieae complex</taxon>
        <taxon>Bertiereae - Coffeeae clade</taxon>
        <taxon>Coffeeae</taxon>
        <taxon>Coffea</taxon>
    </lineage>
</organism>
<feature type="transmembrane region" description="Helical" evidence="6">
    <location>
        <begin position="105"/>
        <end position="124"/>
    </location>
</feature>
<evidence type="ECO:0000259" key="8">
    <source>
        <dbReference type="Pfam" id="PF00892"/>
    </source>
</evidence>
<reference evidence="10" key="2">
    <citation type="submission" date="2025-08" db="UniProtKB">
        <authorList>
            <consortium name="RefSeq"/>
        </authorList>
    </citation>
    <scope>IDENTIFICATION</scope>
    <source>
        <tissue evidence="10">Leaves</tissue>
    </source>
</reference>
<comment type="subcellular location">
    <subcellularLocation>
        <location evidence="1 6">Membrane</location>
        <topology evidence="1 6">Multi-pass membrane protein</topology>
    </subcellularLocation>
</comment>
<evidence type="ECO:0000256" key="7">
    <source>
        <dbReference type="SAM" id="MobiDB-lite"/>
    </source>
</evidence>
<evidence type="ECO:0000256" key="6">
    <source>
        <dbReference type="RuleBase" id="RU363077"/>
    </source>
</evidence>
<reference evidence="9" key="1">
    <citation type="journal article" date="2025" name="Foods">
        <title>Unveiling the Microbial Signatures of Arabica Coffee Cherries: Insights into Ripeness Specific Diversity, Functional Traits, and Implications for Quality and Safety.</title>
        <authorList>
            <consortium name="RefSeq"/>
            <person name="Tenea G.N."/>
            <person name="Cifuentes V."/>
            <person name="Reyes P."/>
            <person name="Cevallos-Vallejos M."/>
        </authorList>
    </citation>
    <scope>NUCLEOTIDE SEQUENCE [LARGE SCALE GENOMIC DNA]</scope>
</reference>
<dbReference type="AlphaFoldDB" id="A0A6P6T5J3"/>
<evidence type="ECO:0000256" key="3">
    <source>
        <dbReference type="ARBA" id="ARBA00022692"/>
    </source>
</evidence>
<feature type="transmembrane region" description="Helical" evidence="6">
    <location>
        <begin position="136"/>
        <end position="156"/>
    </location>
</feature>
<keyword evidence="3 6" id="KW-0812">Transmembrane</keyword>
<evidence type="ECO:0000256" key="4">
    <source>
        <dbReference type="ARBA" id="ARBA00022989"/>
    </source>
</evidence>
<feature type="domain" description="EamA" evidence="8">
    <location>
        <begin position="14"/>
        <end position="151"/>
    </location>
</feature>
<keyword evidence="9" id="KW-1185">Reference proteome</keyword>
<feature type="domain" description="EamA" evidence="8">
    <location>
        <begin position="189"/>
        <end position="327"/>
    </location>
</feature>
<comment type="similarity">
    <text evidence="2 6">Belongs to the drug/metabolite transporter (DMT) superfamily. Plant drug/metabolite exporter (P-DME) (TC 2.A.7.4) family.</text>
</comment>
<dbReference type="SUPFAM" id="SSF103481">
    <property type="entry name" value="Multidrug resistance efflux transporter EmrE"/>
    <property type="match status" value="2"/>
</dbReference>
<protein>
    <recommendedName>
        <fullName evidence="6">WAT1-related protein</fullName>
    </recommendedName>
</protein>
<feature type="transmembrane region" description="Helical" evidence="6">
    <location>
        <begin position="75"/>
        <end position="93"/>
    </location>
</feature>